<dbReference type="STRING" id="446465.Bfae_25880"/>
<evidence type="ECO:0000313" key="2">
    <source>
        <dbReference type="EMBL" id="ACU86367.1"/>
    </source>
</evidence>
<gene>
    <name evidence="2" type="ordered locus">Bfae_25880</name>
</gene>
<dbReference type="EMBL" id="CP001643">
    <property type="protein sequence ID" value="ACU86367.1"/>
    <property type="molecule type" value="Genomic_DNA"/>
</dbReference>
<keyword evidence="3" id="KW-1185">Reference proteome</keyword>
<dbReference type="HOGENOM" id="CLU_010802_0_0_11"/>
<feature type="region of interest" description="Disordered" evidence="1">
    <location>
        <begin position="53"/>
        <end position="84"/>
    </location>
</feature>
<dbReference type="SUPFAM" id="SSF56672">
    <property type="entry name" value="DNA/RNA polymerases"/>
    <property type="match status" value="1"/>
</dbReference>
<dbReference type="OrthoDB" id="2066645at2"/>
<organism evidence="2 3">
    <name type="scientific">Brachybacterium faecium (strain ATCC 43885 / DSM 4810 / JCM 11609 / LMG 19847 / NBRC 14762 / NCIMB 9860 / 6-10)</name>
    <dbReference type="NCBI Taxonomy" id="446465"/>
    <lineage>
        <taxon>Bacteria</taxon>
        <taxon>Bacillati</taxon>
        <taxon>Actinomycetota</taxon>
        <taxon>Actinomycetes</taxon>
        <taxon>Micrococcales</taxon>
        <taxon>Dermabacteraceae</taxon>
        <taxon>Brachybacterium</taxon>
    </lineage>
</organism>
<dbReference type="PATRIC" id="fig|446465.5.peg.2560"/>
<proteinExistence type="predicted"/>
<evidence type="ECO:0000313" key="3">
    <source>
        <dbReference type="Proteomes" id="UP000001919"/>
    </source>
</evidence>
<reference evidence="2 3" key="1">
    <citation type="journal article" date="2009" name="Stand. Genomic Sci.">
        <title>Complete genome sequence of Brachybacterium faecium type strain (Schefferle 6-10).</title>
        <authorList>
            <person name="Lapidus A."/>
            <person name="Pukall R."/>
            <person name="Labuttii K."/>
            <person name="Copeland A."/>
            <person name="Del Rio T.G."/>
            <person name="Nolan M."/>
            <person name="Chen F."/>
            <person name="Lucas S."/>
            <person name="Tice H."/>
            <person name="Cheng J.F."/>
            <person name="Bruce D."/>
            <person name="Goodwin L."/>
            <person name="Pitluck S."/>
            <person name="Rohde M."/>
            <person name="Goker M."/>
            <person name="Pati A."/>
            <person name="Ivanova N."/>
            <person name="Mavrommatis K."/>
            <person name="Chen A."/>
            <person name="Palaniappan K."/>
            <person name="D'haeseleer P."/>
            <person name="Chain P."/>
            <person name="Bristow J."/>
            <person name="Eisen J.A."/>
            <person name="Markowitz V."/>
            <person name="Hugenholtz P."/>
            <person name="Kyrpides N.C."/>
            <person name="Klenk H.P."/>
        </authorList>
    </citation>
    <scope>NUCLEOTIDE SEQUENCE [LARGE SCALE GENOMIC DNA]</scope>
    <source>
        <strain evidence="3">ATCC 43885 / DSM 4810 / JCM 11609 / LMG 19847 / NBRC 14762 / NCIMB 9860 / 6-10</strain>
    </source>
</reference>
<dbReference type="Proteomes" id="UP000001919">
    <property type="component" value="Chromosome"/>
</dbReference>
<evidence type="ECO:0000256" key="1">
    <source>
        <dbReference type="SAM" id="MobiDB-lite"/>
    </source>
</evidence>
<name>C7MGD4_BRAFD</name>
<dbReference type="InterPro" id="IPR043502">
    <property type="entry name" value="DNA/RNA_pol_sf"/>
</dbReference>
<dbReference type="AlphaFoldDB" id="C7MGD4"/>
<accession>C7MGD4</accession>
<evidence type="ECO:0008006" key="4">
    <source>
        <dbReference type="Google" id="ProtNLM"/>
    </source>
</evidence>
<sequence length="993" mass="108688">MSAAELIERRPLSTEWTSHDIVDVVRARGDEPCFTVHVRRVPRAAHRAPLGVVATHSQLEDPPPLEDGHEGAATGDSELLSPGSAPSLSILTCTDATGSEAPMGSPYCDPVTPTRAEQFGSLDSVCAMRPGTASLLVGLDTESVTRNGVRTILSYQLVTIDVVDPSQMVEVVIIPHRDGDRISMVTALWEVVIAAELWRSPLVPDTVTPRGVHRSDFWSEDRKKRRDELARNRVPITLVCHYGQADLTTFREEGLGIESDPLTKLTSAAGGLVTLRPYRLQRGDAHGRWWQSLSVAVRDTMALAPAGKKKLAVLGEACGIPKIELPAGAIGAMDQYRRDHFNEFLEYGVNDAVICLEFLAPIWGEGLVPPITLGGGAAAALVTSGSRYLGVPDSAGFRRAFSGIVKKGKGIGLSDDGGNLTFYAKRGREPLDGAAELFMKASAGAYHGGLNSCPTPGYYSVRTEDIDVQNAYPTAMAMVVDLDWEAGVLGDAPVIQGRELTVEDVPSVSTPFMGWVSFGFPDDVVFPSLPVFDDSTLIYPRSSDGTSGTWAAAPEIWLALQLGATVHCTIGFTGKVLMHEDGTPSRSLRDAVSTLIADRRRARELFGKGSLEEQTLKEAVNTLYGKIAQDVAEQRGWNAWAQEMDDIGGSSITSPYHAAMTTSIVRTLLLATMNEVLANGRRVFSVTTDGFISDMSCHEVESLDLYGMADEVRDARVALTGDARIWEAKGEQNDLLNFTTRGNVSLSPGGVCAHNGLKIPDGIVEDSIEDRQFLFRTVVTRSGRVPNPYTRFPSFQELSRRERRLDFLPSRVQRSVSMDYDLKRKPVMSSMRGENVTLPDGTRWEVATFETEPWDTVEDALRARSIARDIAESACLRTVDQWHDWHLRFAHGRGRRIVTPKRSVLMSILMAHRHGLVTIPTLAATELSLQDRLDWLEGWGLGTVTDGDWKNARRPERIARMLPLDSLQPYLDQMCETPSGEVPTPTNSTLTED</sequence>
<dbReference type="eggNOG" id="ENOG502ZAHJ">
    <property type="taxonomic scope" value="Bacteria"/>
</dbReference>
<protein>
    <recommendedName>
        <fullName evidence="4">DNA-directed DNA polymerase</fullName>
    </recommendedName>
</protein>
<dbReference type="KEGG" id="bfa:Bfae_25880"/>